<evidence type="ECO:0000259" key="2">
    <source>
        <dbReference type="Pfam" id="PF05754"/>
    </source>
</evidence>
<dbReference type="AlphaFoldDB" id="Q7EYC5"/>
<reference evidence="5" key="4">
    <citation type="journal article" date="2008" name="Nucleic Acids Res.">
        <title>The rice annotation project database (RAP-DB): 2008 update.</title>
        <authorList>
            <consortium name="The rice annotation project (RAP)"/>
        </authorList>
    </citation>
    <scope>GENOME REANNOTATION</scope>
    <source>
        <strain evidence="5">cv. Nipponbare</strain>
    </source>
</reference>
<feature type="domain" description="DUF834" evidence="2">
    <location>
        <begin position="48"/>
        <end position="82"/>
    </location>
</feature>
<dbReference type="EMBL" id="AP004667">
    <property type="protein sequence ID" value="BAC98591.1"/>
    <property type="molecule type" value="Genomic_DNA"/>
</dbReference>
<dbReference type="Pfam" id="PF05754">
    <property type="entry name" value="DUF834"/>
    <property type="match status" value="1"/>
</dbReference>
<accession>Q7EYC5</accession>
<sequence>MLTKGGDGETATGKPAAGSSGRQRWSGGVPRREAADGDWDDRGAEKAISVVPGGEEAVAGVRLGVADPREETAQSGVDRGGGATQMETANTAAISENALFNDFYSRTKIGALQAVYLEQHQFKLEKARQKLADRRERKDIEVTIQHNQQLVHVEKSKLDQLSEGPIKSNIDRLEARKIDLLAQLQECNAELDMEHKKLADLPKSIEDQKAKLKSAIRMLRI</sequence>
<reference evidence="4" key="2">
    <citation type="submission" date="2002-07" db="EMBL/GenBank/DDBJ databases">
        <title>Oryza sativa nipponbare(GA3) genomic DNA, chromosome 8, PAC clone:P0477F03.</title>
        <authorList>
            <person name="Sasaki T."/>
            <person name="Matsumoto T."/>
            <person name="Katayose Y."/>
        </authorList>
    </citation>
    <scope>NUCLEOTIDE SEQUENCE</scope>
</reference>
<feature type="region of interest" description="Disordered" evidence="1">
    <location>
        <begin position="1"/>
        <end position="51"/>
    </location>
</feature>
<gene>
    <name evidence="4" type="primary">P0477F03.111</name>
    <name evidence="3" type="ORF">P0433E10.35</name>
</gene>
<evidence type="ECO:0000313" key="4">
    <source>
        <dbReference type="EMBL" id="BAD01431.1"/>
    </source>
</evidence>
<dbReference type="Proteomes" id="UP000000763">
    <property type="component" value="Chromosome 8"/>
</dbReference>
<evidence type="ECO:0000256" key="1">
    <source>
        <dbReference type="SAM" id="MobiDB-lite"/>
    </source>
</evidence>
<proteinExistence type="predicted"/>
<dbReference type="InterPro" id="IPR008552">
    <property type="entry name" value="DUF834"/>
</dbReference>
<dbReference type="EMBL" id="AP005521">
    <property type="protein sequence ID" value="BAD01431.1"/>
    <property type="molecule type" value="Genomic_DNA"/>
</dbReference>
<evidence type="ECO:0000313" key="3">
    <source>
        <dbReference type="EMBL" id="BAC98591.1"/>
    </source>
</evidence>
<name>Q7EYC5_ORYSJ</name>
<organism evidence="4 5">
    <name type="scientific">Oryza sativa subsp. japonica</name>
    <name type="common">Rice</name>
    <dbReference type="NCBI Taxonomy" id="39947"/>
    <lineage>
        <taxon>Eukaryota</taxon>
        <taxon>Viridiplantae</taxon>
        <taxon>Streptophyta</taxon>
        <taxon>Embryophyta</taxon>
        <taxon>Tracheophyta</taxon>
        <taxon>Spermatophyta</taxon>
        <taxon>Magnoliopsida</taxon>
        <taxon>Liliopsida</taxon>
        <taxon>Poales</taxon>
        <taxon>Poaceae</taxon>
        <taxon>BOP clade</taxon>
        <taxon>Oryzoideae</taxon>
        <taxon>Oryzeae</taxon>
        <taxon>Oryzinae</taxon>
        <taxon>Oryza</taxon>
        <taxon>Oryza sativa</taxon>
    </lineage>
</organism>
<keyword evidence="4" id="KW-0032">Aminotransferase</keyword>
<dbReference type="GO" id="GO:0008483">
    <property type="term" value="F:transaminase activity"/>
    <property type="evidence" value="ECO:0007669"/>
    <property type="project" value="UniProtKB-KW"/>
</dbReference>
<reference evidence="3" key="1">
    <citation type="submission" date="2002-01" db="EMBL/GenBank/DDBJ databases">
        <title>Oryza sativa nipponbare(GA3) genomic DNA, chromosome 8, PAC clone:P0433E10.</title>
        <authorList>
            <person name="Sasaki T."/>
            <person name="Matsumoto T."/>
            <person name="Yamamoto K."/>
        </authorList>
    </citation>
    <scope>NUCLEOTIDE SEQUENCE</scope>
</reference>
<feature type="compositionally biased region" description="Basic and acidic residues" evidence="1">
    <location>
        <begin position="30"/>
        <end position="45"/>
    </location>
</feature>
<evidence type="ECO:0000313" key="5">
    <source>
        <dbReference type="Proteomes" id="UP000000763"/>
    </source>
</evidence>
<reference evidence="5" key="3">
    <citation type="journal article" date="2005" name="Nature">
        <title>The map-based sequence of the rice genome.</title>
        <authorList>
            <consortium name="International rice genome sequencing project (IRGSP)"/>
            <person name="Matsumoto T."/>
            <person name="Wu J."/>
            <person name="Kanamori H."/>
            <person name="Katayose Y."/>
            <person name="Fujisawa M."/>
            <person name="Namiki N."/>
            <person name="Mizuno H."/>
            <person name="Yamamoto K."/>
            <person name="Antonio B.A."/>
            <person name="Baba T."/>
            <person name="Sakata K."/>
            <person name="Nagamura Y."/>
            <person name="Aoki H."/>
            <person name="Arikawa K."/>
            <person name="Arita K."/>
            <person name="Bito T."/>
            <person name="Chiden Y."/>
            <person name="Fujitsuka N."/>
            <person name="Fukunaka R."/>
            <person name="Hamada M."/>
            <person name="Harada C."/>
            <person name="Hayashi A."/>
            <person name="Hijishita S."/>
            <person name="Honda M."/>
            <person name="Hosokawa S."/>
            <person name="Ichikawa Y."/>
            <person name="Idonuma A."/>
            <person name="Iijima M."/>
            <person name="Ikeda M."/>
            <person name="Ikeno M."/>
            <person name="Ito K."/>
            <person name="Ito S."/>
            <person name="Ito T."/>
            <person name="Ito Y."/>
            <person name="Ito Y."/>
            <person name="Iwabuchi A."/>
            <person name="Kamiya K."/>
            <person name="Karasawa W."/>
            <person name="Kurita K."/>
            <person name="Katagiri S."/>
            <person name="Kikuta A."/>
            <person name="Kobayashi H."/>
            <person name="Kobayashi N."/>
            <person name="Machita K."/>
            <person name="Maehara T."/>
            <person name="Masukawa M."/>
            <person name="Mizubayashi T."/>
            <person name="Mukai Y."/>
            <person name="Nagasaki H."/>
            <person name="Nagata Y."/>
            <person name="Naito S."/>
            <person name="Nakashima M."/>
            <person name="Nakama Y."/>
            <person name="Nakamichi Y."/>
            <person name="Nakamura M."/>
            <person name="Meguro A."/>
            <person name="Negishi M."/>
            <person name="Ohta I."/>
            <person name="Ohta T."/>
            <person name="Okamoto M."/>
            <person name="Ono N."/>
            <person name="Saji S."/>
            <person name="Sakaguchi M."/>
            <person name="Sakai K."/>
            <person name="Shibata M."/>
            <person name="Shimokawa T."/>
            <person name="Song J."/>
            <person name="Takazaki Y."/>
            <person name="Terasawa K."/>
            <person name="Tsugane M."/>
            <person name="Tsuji K."/>
            <person name="Ueda S."/>
            <person name="Waki K."/>
            <person name="Yamagata H."/>
            <person name="Yamamoto M."/>
            <person name="Yamamoto S."/>
            <person name="Yamane H."/>
            <person name="Yoshiki S."/>
            <person name="Yoshihara R."/>
            <person name="Yukawa K."/>
            <person name="Zhong H."/>
            <person name="Yano M."/>
            <person name="Yuan Q."/>
            <person name="Ouyang S."/>
            <person name="Liu J."/>
            <person name="Jones K.M."/>
            <person name="Gansberger K."/>
            <person name="Moffat K."/>
            <person name="Hill J."/>
            <person name="Bera J."/>
            <person name="Fadrosh D."/>
            <person name="Jin S."/>
            <person name="Johri S."/>
            <person name="Kim M."/>
            <person name="Overton L."/>
            <person name="Reardon M."/>
            <person name="Tsitrin T."/>
            <person name="Vuong H."/>
            <person name="Weaver B."/>
            <person name="Ciecko A."/>
            <person name="Tallon L."/>
            <person name="Jackson J."/>
            <person name="Pai G."/>
            <person name="Aken S.V."/>
            <person name="Utterback T."/>
            <person name="Reidmuller S."/>
            <person name="Feldblyum T."/>
            <person name="Hsiao J."/>
            <person name="Zismann V."/>
            <person name="Iobst S."/>
            <person name="de Vazeille A.R."/>
            <person name="Buell C.R."/>
            <person name="Ying K."/>
            <person name="Li Y."/>
            <person name="Lu T."/>
            <person name="Huang Y."/>
            <person name="Zhao Q."/>
            <person name="Feng Q."/>
            <person name="Zhang L."/>
            <person name="Zhu J."/>
            <person name="Weng Q."/>
            <person name="Mu J."/>
            <person name="Lu Y."/>
            <person name="Fan D."/>
            <person name="Liu Y."/>
            <person name="Guan J."/>
            <person name="Zhang Y."/>
            <person name="Yu S."/>
            <person name="Liu X."/>
            <person name="Zhang Y."/>
            <person name="Hong G."/>
            <person name="Han B."/>
            <person name="Choisne N."/>
            <person name="Demange N."/>
            <person name="Orjeda G."/>
            <person name="Samain S."/>
            <person name="Cattolico L."/>
            <person name="Pelletier E."/>
            <person name="Couloux A."/>
            <person name="Segurens B."/>
            <person name="Wincker P."/>
            <person name="D'Hont A."/>
            <person name="Scarpelli C."/>
            <person name="Weissenbach J."/>
            <person name="Salanoubat M."/>
            <person name="Quetier F."/>
            <person name="Yu Y."/>
            <person name="Kim H.R."/>
            <person name="Rambo T."/>
            <person name="Currie J."/>
            <person name="Collura K."/>
            <person name="Luo M."/>
            <person name="Yang T."/>
            <person name="Ammiraju J.S.S."/>
            <person name="Engler F."/>
            <person name="Soderlund C."/>
            <person name="Wing R.A."/>
            <person name="Palmer L.E."/>
            <person name="de la Bastide M."/>
            <person name="Spiegel L."/>
            <person name="Nascimento L."/>
            <person name="Zutavern T."/>
            <person name="O'Shaughnessy A."/>
            <person name="Dike S."/>
            <person name="Dedhia N."/>
            <person name="Preston R."/>
            <person name="Balija V."/>
            <person name="McCombie W.R."/>
            <person name="Chow T."/>
            <person name="Chen H."/>
            <person name="Chung M."/>
            <person name="Chen C."/>
            <person name="Shaw J."/>
            <person name="Wu H."/>
            <person name="Hsiao K."/>
            <person name="Chao Y."/>
            <person name="Chu M."/>
            <person name="Cheng C."/>
            <person name="Hour A."/>
            <person name="Lee P."/>
            <person name="Lin S."/>
            <person name="Lin Y."/>
            <person name="Liou J."/>
            <person name="Liu S."/>
            <person name="Hsing Y."/>
            <person name="Raghuvanshi S."/>
            <person name="Mohanty A."/>
            <person name="Bharti A.K."/>
            <person name="Gaur A."/>
            <person name="Gupta V."/>
            <person name="Kumar D."/>
            <person name="Ravi V."/>
            <person name="Vij S."/>
            <person name="Kapur A."/>
            <person name="Khurana P."/>
            <person name="Khurana P."/>
            <person name="Khurana J.P."/>
            <person name="Tyagi A.K."/>
            <person name="Gaikwad K."/>
            <person name="Singh A."/>
            <person name="Dalal V."/>
            <person name="Srivastava S."/>
            <person name="Dixit A."/>
            <person name="Pal A.K."/>
            <person name="Ghazi I.A."/>
            <person name="Yadav M."/>
            <person name="Pandit A."/>
            <person name="Bhargava A."/>
            <person name="Sureshbabu K."/>
            <person name="Batra K."/>
            <person name="Sharma T.R."/>
            <person name="Mohapatra T."/>
            <person name="Singh N.K."/>
            <person name="Messing J."/>
            <person name="Nelson A.B."/>
            <person name="Fuks G."/>
            <person name="Kavchok S."/>
            <person name="Keizer G."/>
            <person name="Linton E."/>
            <person name="Llaca V."/>
            <person name="Song R."/>
            <person name="Tanyolac B."/>
            <person name="Young S."/>
            <person name="Ho-Il K."/>
            <person name="Hahn J.H."/>
            <person name="Sangsakoo G."/>
            <person name="Vanavichit A."/>
            <person name="de Mattos Luiz.A.T."/>
            <person name="Zimmer P.D."/>
            <person name="Malone G."/>
            <person name="Dellagostin O."/>
            <person name="de Oliveira A.C."/>
            <person name="Bevan M."/>
            <person name="Bancroft I."/>
            <person name="Minx P."/>
            <person name="Cordum H."/>
            <person name="Wilson R."/>
            <person name="Cheng Z."/>
            <person name="Jin W."/>
            <person name="Jiang J."/>
            <person name="Leong S.A."/>
            <person name="Iwama H."/>
            <person name="Gojobori T."/>
            <person name="Itoh T."/>
            <person name="Niimura Y."/>
            <person name="Fujii Y."/>
            <person name="Habara T."/>
            <person name="Sakai H."/>
            <person name="Sato Y."/>
            <person name="Wilson G."/>
            <person name="Kumar K."/>
            <person name="McCouch S."/>
            <person name="Juretic N."/>
            <person name="Hoen D."/>
            <person name="Wright S."/>
            <person name="Bruskiewich R."/>
            <person name="Bureau T."/>
            <person name="Miyao A."/>
            <person name="Hirochika H."/>
            <person name="Nishikawa T."/>
            <person name="Kadowaki K."/>
            <person name="Sugiura M."/>
            <person name="Burr B."/>
            <person name="Sasaki T."/>
        </authorList>
    </citation>
    <scope>NUCLEOTIDE SEQUENCE [LARGE SCALE GENOMIC DNA]</scope>
    <source>
        <strain evidence="5">cv. Nipponbare</strain>
    </source>
</reference>
<keyword evidence="4" id="KW-0808">Transferase</keyword>
<protein>
    <submittedName>
        <fullName evidence="4">Aminotransferase-like protein</fullName>
    </submittedName>
</protein>